<dbReference type="InterPro" id="IPR001130">
    <property type="entry name" value="TatD-like"/>
</dbReference>
<proteinExistence type="predicted"/>
<gene>
    <name evidence="2" type="ORF">M011DRAFT_467470</name>
</gene>
<reference evidence="2" key="1">
    <citation type="journal article" date="2020" name="Stud. Mycol.">
        <title>101 Dothideomycetes genomes: a test case for predicting lifestyles and emergence of pathogens.</title>
        <authorList>
            <person name="Haridas S."/>
            <person name="Albert R."/>
            <person name="Binder M."/>
            <person name="Bloem J."/>
            <person name="Labutti K."/>
            <person name="Salamov A."/>
            <person name="Andreopoulos B."/>
            <person name="Baker S."/>
            <person name="Barry K."/>
            <person name="Bills G."/>
            <person name="Bluhm B."/>
            <person name="Cannon C."/>
            <person name="Castanera R."/>
            <person name="Culley D."/>
            <person name="Daum C."/>
            <person name="Ezra D."/>
            <person name="Gonzalez J."/>
            <person name="Henrissat B."/>
            <person name="Kuo A."/>
            <person name="Liang C."/>
            <person name="Lipzen A."/>
            <person name="Lutzoni F."/>
            <person name="Magnuson J."/>
            <person name="Mondo S."/>
            <person name="Nolan M."/>
            <person name="Ohm R."/>
            <person name="Pangilinan J."/>
            <person name="Park H.-J."/>
            <person name="Ramirez L."/>
            <person name="Alfaro M."/>
            <person name="Sun H."/>
            <person name="Tritt A."/>
            <person name="Yoshinaga Y."/>
            <person name="Zwiers L.-H."/>
            <person name="Turgeon B."/>
            <person name="Goodwin S."/>
            <person name="Spatafora J."/>
            <person name="Crous P."/>
            <person name="Grigoriev I."/>
        </authorList>
    </citation>
    <scope>NUCLEOTIDE SEQUENCE</scope>
    <source>
        <strain evidence="2">CBS 119925</strain>
    </source>
</reference>
<evidence type="ECO:0000313" key="2">
    <source>
        <dbReference type="EMBL" id="KAF2747880.1"/>
    </source>
</evidence>
<evidence type="ECO:0000313" key="3">
    <source>
        <dbReference type="Proteomes" id="UP000799440"/>
    </source>
</evidence>
<dbReference type="PANTHER" id="PTHR47345">
    <property type="entry name" value="CUT9-INTERACTING PROTEIN SCN1"/>
    <property type="match status" value="1"/>
</dbReference>
<dbReference type="InterPro" id="IPR032466">
    <property type="entry name" value="Metal_Hydrolase"/>
</dbReference>
<feature type="region of interest" description="Disordered" evidence="1">
    <location>
        <begin position="118"/>
        <end position="141"/>
    </location>
</feature>
<dbReference type="Gene3D" id="3.20.20.140">
    <property type="entry name" value="Metal-dependent hydrolases"/>
    <property type="match status" value="1"/>
</dbReference>
<feature type="region of interest" description="Disordered" evidence="1">
    <location>
        <begin position="287"/>
        <end position="346"/>
    </location>
</feature>
<dbReference type="GO" id="GO:0016788">
    <property type="term" value="F:hydrolase activity, acting on ester bonds"/>
    <property type="evidence" value="ECO:0007669"/>
    <property type="project" value="InterPro"/>
</dbReference>
<feature type="compositionally biased region" description="Basic residues" evidence="1">
    <location>
        <begin position="288"/>
        <end position="300"/>
    </location>
</feature>
<dbReference type="Proteomes" id="UP000799440">
    <property type="component" value="Unassembled WGS sequence"/>
</dbReference>
<dbReference type="EMBL" id="MU006571">
    <property type="protein sequence ID" value="KAF2747880.1"/>
    <property type="molecule type" value="Genomic_DNA"/>
</dbReference>
<protein>
    <submittedName>
        <fullName evidence="2">Metallo-dependent hydrolase</fullName>
    </submittedName>
</protein>
<dbReference type="AlphaFoldDB" id="A0A6A6VEA4"/>
<dbReference type="PANTHER" id="PTHR47345:SF1">
    <property type="entry name" value="CUT9-INTERACTING PROTEIN SCN1"/>
    <property type="match status" value="1"/>
</dbReference>
<organism evidence="2 3">
    <name type="scientific">Sporormia fimetaria CBS 119925</name>
    <dbReference type="NCBI Taxonomy" id="1340428"/>
    <lineage>
        <taxon>Eukaryota</taxon>
        <taxon>Fungi</taxon>
        <taxon>Dikarya</taxon>
        <taxon>Ascomycota</taxon>
        <taxon>Pezizomycotina</taxon>
        <taxon>Dothideomycetes</taxon>
        <taxon>Pleosporomycetidae</taxon>
        <taxon>Pleosporales</taxon>
        <taxon>Sporormiaceae</taxon>
        <taxon>Sporormia</taxon>
    </lineage>
</organism>
<feature type="compositionally biased region" description="Basic and acidic residues" evidence="1">
    <location>
        <begin position="130"/>
        <end position="141"/>
    </location>
</feature>
<accession>A0A6A6VEA4</accession>
<name>A0A6A6VEA4_9PLEO</name>
<evidence type="ECO:0000256" key="1">
    <source>
        <dbReference type="SAM" id="MobiDB-lite"/>
    </source>
</evidence>
<sequence length="463" mass="52440">MSSNTRSPIPPHLPLYDAHCHPTDTMSLIPSIPNMRARALTIMATRSQDQHLVHEVAEKYGVKSPDIENWGKEERVIPSFGWHPWFAHELYIDSEVSEDSEDSQDEKTKEIHSSLKNLNLSNQQQQQHGDVQKEPKNRLTDDTKTTHYLTVLRPHRSSFSVSEIKLISALPDPTPLSLYLSTLRANLQSHPYALVGEIGLDSTFRLPYPWTHEHSSSASDSRDEKLTIGGREGRKLTPFRVDLSHQKRVMRAQLDVAAELGRAVSVHGVRAHGAVLEVLQSTWEGHLKHVPSKRERKKMAAQKAAEKNASGSIANPEDENTNGKDEEQQLKQANNDDETSKPYPPRICLHSYSGTASTLQLYLSPSIPAEIFFSFSTAINLDDDLQSETPEEFLELVKKTPDHMLLIESDLHTAGERMDERLEDIATRICEIKGWGVEEGVRRLAGNWERFVFGDRMKEEERK</sequence>
<feature type="region of interest" description="Disordered" evidence="1">
    <location>
        <begin position="212"/>
        <end position="231"/>
    </location>
</feature>
<dbReference type="OrthoDB" id="413993at2759"/>
<dbReference type="SUPFAM" id="SSF51556">
    <property type="entry name" value="Metallo-dependent hydrolases"/>
    <property type="match status" value="1"/>
</dbReference>
<dbReference type="Pfam" id="PF01026">
    <property type="entry name" value="TatD_DNase"/>
    <property type="match status" value="1"/>
</dbReference>
<keyword evidence="3" id="KW-1185">Reference proteome</keyword>
<dbReference type="InterPro" id="IPR053044">
    <property type="entry name" value="Metallo-hydrolase/TatD-type"/>
</dbReference>
<keyword evidence="2" id="KW-0378">Hydrolase</keyword>
<feature type="compositionally biased region" description="Low complexity" evidence="1">
    <location>
        <begin position="118"/>
        <end position="127"/>
    </location>
</feature>